<dbReference type="PANTHER" id="PTHR32309">
    <property type="entry name" value="TYROSINE-PROTEIN KINASE"/>
    <property type="match status" value="1"/>
</dbReference>
<dbReference type="InterPro" id="IPR050445">
    <property type="entry name" value="Bact_polysacc_biosynth/exp"/>
</dbReference>
<dbReference type="AlphaFoldDB" id="A0A2U2CIQ3"/>
<evidence type="ECO:0000313" key="3">
    <source>
        <dbReference type="EMBL" id="PWE31746.1"/>
    </source>
</evidence>
<proteinExistence type="predicted"/>
<organism evidence="3 4">
    <name type="scientific">Pararhodobacter marinus</name>
    <dbReference type="NCBI Taxonomy" id="2184063"/>
    <lineage>
        <taxon>Bacteria</taxon>
        <taxon>Pseudomonadati</taxon>
        <taxon>Pseudomonadota</taxon>
        <taxon>Alphaproteobacteria</taxon>
        <taxon>Rhodobacterales</taxon>
        <taxon>Paracoccaceae</taxon>
        <taxon>Pararhodobacter</taxon>
    </lineage>
</organism>
<evidence type="ECO:0000256" key="1">
    <source>
        <dbReference type="ARBA" id="ARBA00022741"/>
    </source>
</evidence>
<protein>
    <recommendedName>
        <fullName evidence="5">Exopolysaccharide biosynthesis protein</fullName>
    </recommendedName>
</protein>
<keyword evidence="4" id="KW-1185">Reference proteome</keyword>
<dbReference type="EMBL" id="QEYD01000001">
    <property type="protein sequence ID" value="PWE31746.1"/>
    <property type="molecule type" value="Genomic_DNA"/>
</dbReference>
<gene>
    <name evidence="3" type="ORF">C4N9_01690</name>
</gene>
<keyword evidence="1" id="KW-0547">Nucleotide-binding</keyword>
<dbReference type="PANTHER" id="PTHR32309:SF31">
    <property type="entry name" value="CAPSULAR EXOPOLYSACCHARIDE FAMILY"/>
    <property type="match status" value="1"/>
</dbReference>
<accession>A0A2U2CIQ3</accession>
<evidence type="ECO:0000313" key="4">
    <source>
        <dbReference type="Proteomes" id="UP000244940"/>
    </source>
</evidence>
<comment type="caution">
    <text evidence="3">The sequence shown here is derived from an EMBL/GenBank/DDBJ whole genome shotgun (WGS) entry which is preliminary data.</text>
</comment>
<dbReference type="CDD" id="cd05387">
    <property type="entry name" value="BY-kinase"/>
    <property type="match status" value="1"/>
</dbReference>
<dbReference type="Gene3D" id="3.40.50.300">
    <property type="entry name" value="P-loop containing nucleotide triphosphate hydrolases"/>
    <property type="match status" value="1"/>
</dbReference>
<dbReference type="Proteomes" id="UP000244940">
    <property type="component" value="Unassembled WGS sequence"/>
</dbReference>
<dbReference type="RefSeq" id="WP_109531547.1">
    <property type="nucleotide sequence ID" value="NZ_QEYD01000001.1"/>
</dbReference>
<dbReference type="GeneID" id="94363590"/>
<dbReference type="OrthoDB" id="9775724at2"/>
<reference evidence="3 4" key="1">
    <citation type="submission" date="2018-05" db="EMBL/GenBank/DDBJ databases">
        <title>Pararhodobacter marina sp. nov., isolated from deep-sea water of the Indian Ocean.</title>
        <authorList>
            <person name="Lai Q.Sr."/>
            <person name="Liu X."/>
            <person name="Shao Z."/>
        </authorList>
    </citation>
    <scope>NUCLEOTIDE SEQUENCE [LARGE SCALE GENOMIC DNA]</scope>
    <source>
        <strain evidence="3 4">CIC4N-9</strain>
    </source>
</reference>
<dbReference type="InterPro" id="IPR027417">
    <property type="entry name" value="P-loop_NTPase"/>
</dbReference>
<name>A0A2U2CIQ3_9RHOB</name>
<dbReference type="InterPro" id="IPR005702">
    <property type="entry name" value="Wzc-like_C"/>
</dbReference>
<evidence type="ECO:0000256" key="2">
    <source>
        <dbReference type="ARBA" id="ARBA00022840"/>
    </source>
</evidence>
<evidence type="ECO:0008006" key="5">
    <source>
        <dbReference type="Google" id="ProtNLM"/>
    </source>
</evidence>
<sequence length="302" mass="32411">MVNTRILEERLGWRATEDGEAPTPPSRAIGHQPMLQGRVDSATRGRGRRVGPSRLNRKTEAEEAWATIPVILDDPDRLAARGHAPSIARGSAAAAAMDQLRTQILRVIDDKGLRRIGITSPSRGAGRSFVAAGLAASIARLDAMRVMLIDSDLEYPGLADLLDLDAPGPLEAVLSEQVSPEEQLRRVGGDDHGGLALALNSAPVVQAAERMMMPEAILALRAMIDCVAPDVVIHDLPPLLNDPVAPALLSQLDAVLLVADGKRSTAQDVLECERVLEGQVPLLGVVLNKSEDRDPRRTRGRH</sequence>
<dbReference type="SUPFAM" id="SSF52540">
    <property type="entry name" value="P-loop containing nucleoside triphosphate hydrolases"/>
    <property type="match status" value="1"/>
</dbReference>
<keyword evidence="2" id="KW-0067">ATP-binding</keyword>